<reference evidence="3" key="2">
    <citation type="journal article" date="2015" name="Data Brief">
        <title>Shoot transcriptome of the giant reed, Arundo donax.</title>
        <authorList>
            <person name="Barrero R.A."/>
            <person name="Guerrero F.D."/>
            <person name="Moolhuijzen P."/>
            <person name="Goolsby J.A."/>
            <person name="Tidwell J."/>
            <person name="Bellgard S.E."/>
            <person name="Bellgard M.I."/>
        </authorList>
    </citation>
    <scope>NUCLEOTIDE SEQUENCE</scope>
    <source>
        <tissue evidence="3">Shoot tissue taken approximately 20 cm above the soil surface</tissue>
    </source>
</reference>
<dbReference type="InterPro" id="IPR036875">
    <property type="entry name" value="Znf_CCHC_sf"/>
</dbReference>
<dbReference type="SMART" id="SM00343">
    <property type="entry name" value="ZnF_C2HC"/>
    <property type="match status" value="1"/>
</dbReference>
<dbReference type="Gene3D" id="4.10.60.10">
    <property type="entry name" value="Zinc finger, CCHC-type"/>
    <property type="match status" value="1"/>
</dbReference>
<dbReference type="Pfam" id="PF14223">
    <property type="entry name" value="Retrotran_gag_2"/>
    <property type="match status" value="1"/>
</dbReference>
<feature type="domain" description="CCHC-type" evidence="2">
    <location>
        <begin position="134"/>
        <end position="150"/>
    </location>
</feature>
<dbReference type="EMBL" id="GBRH01272834">
    <property type="protein sequence ID" value="JAD25061.1"/>
    <property type="molecule type" value="Transcribed_RNA"/>
</dbReference>
<keyword evidence="1" id="KW-0862">Zinc</keyword>
<dbReference type="GO" id="GO:0008270">
    <property type="term" value="F:zinc ion binding"/>
    <property type="evidence" value="ECO:0007669"/>
    <property type="project" value="UniProtKB-KW"/>
</dbReference>
<organism evidence="3">
    <name type="scientific">Arundo donax</name>
    <name type="common">Giant reed</name>
    <name type="synonym">Donax arundinaceus</name>
    <dbReference type="NCBI Taxonomy" id="35708"/>
    <lineage>
        <taxon>Eukaryota</taxon>
        <taxon>Viridiplantae</taxon>
        <taxon>Streptophyta</taxon>
        <taxon>Embryophyta</taxon>
        <taxon>Tracheophyta</taxon>
        <taxon>Spermatophyta</taxon>
        <taxon>Magnoliopsida</taxon>
        <taxon>Liliopsida</taxon>
        <taxon>Poales</taxon>
        <taxon>Poaceae</taxon>
        <taxon>PACMAD clade</taxon>
        <taxon>Arundinoideae</taxon>
        <taxon>Arundineae</taxon>
        <taxon>Arundo</taxon>
    </lineage>
</organism>
<keyword evidence="1" id="KW-0863">Zinc-finger</keyword>
<proteinExistence type="predicted"/>
<accession>A0A0A8YGT6</accession>
<sequence length="156" mass="17459">MEEVESIDDLAARVMALVADVRAHGVEVEEGYTVEKLLRAVSPKFDQIACAIEVLCDLKSMTVEDLVDRLKAYEIRLQDQGLMTQAEWEAEMKKRDGEAGRGRGGRGKGIGCGDGERCNVFGKKGRKFDKSKVRCYNCQDYGHFASECRKVLYKSV</sequence>
<reference evidence="3" key="1">
    <citation type="submission" date="2014-09" db="EMBL/GenBank/DDBJ databases">
        <authorList>
            <person name="Magalhaes I.L.F."/>
            <person name="Oliveira U."/>
            <person name="Santos F.R."/>
            <person name="Vidigal T.H.D.A."/>
            <person name="Brescovit A.D."/>
            <person name="Santos A.J."/>
        </authorList>
    </citation>
    <scope>NUCLEOTIDE SEQUENCE</scope>
    <source>
        <tissue evidence="3">Shoot tissue taken approximately 20 cm above the soil surface</tissue>
    </source>
</reference>
<dbReference type="AlphaFoldDB" id="A0A0A8YGT6"/>
<dbReference type="SUPFAM" id="SSF57756">
    <property type="entry name" value="Retrovirus zinc finger-like domains"/>
    <property type="match status" value="1"/>
</dbReference>
<dbReference type="Pfam" id="PF00098">
    <property type="entry name" value="zf-CCHC"/>
    <property type="match status" value="1"/>
</dbReference>
<dbReference type="InterPro" id="IPR001878">
    <property type="entry name" value="Znf_CCHC"/>
</dbReference>
<dbReference type="GO" id="GO:0003676">
    <property type="term" value="F:nucleic acid binding"/>
    <property type="evidence" value="ECO:0007669"/>
    <property type="project" value="InterPro"/>
</dbReference>
<evidence type="ECO:0000256" key="1">
    <source>
        <dbReference type="PROSITE-ProRule" id="PRU00047"/>
    </source>
</evidence>
<evidence type="ECO:0000259" key="2">
    <source>
        <dbReference type="PROSITE" id="PS50158"/>
    </source>
</evidence>
<name>A0A0A8YGT6_ARUDO</name>
<evidence type="ECO:0000313" key="3">
    <source>
        <dbReference type="EMBL" id="JAD25061.1"/>
    </source>
</evidence>
<dbReference type="PROSITE" id="PS50158">
    <property type="entry name" value="ZF_CCHC"/>
    <property type="match status" value="1"/>
</dbReference>
<protein>
    <recommendedName>
        <fullName evidence="2">CCHC-type domain-containing protein</fullName>
    </recommendedName>
</protein>
<keyword evidence="1" id="KW-0479">Metal-binding</keyword>